<dbReference type="InterPro" id="IPR011009">
    <property type="entry name" value="Kinase-like_dom_sf"/>
</dbReference>
<evidence type="ECO:0000256" key="3">
    <source>
        <dbReference type="ARBA" id="ARBA00022777"/>
    </source>
</evidence>
<feature type="domain" description="Protein kinase" evidence="5">
    <location>
        <begin position="82"/>
        <end position="346"/>
    </location>
</feature>
<evidence type="ECO:0000256" key="4">
    <source>
        <dbReference type="ARBA" id="ARBA00022840"/>
    </source>
</evidence>
<dbReference type="PROSITE" id="PS50011">
    <property type="entry name" value="PROTEIN_KINASE_DOM"/>
    <property type="match status" value="1"/>
</dbReference>
<dbReference type="SMART" id="SM00220">
    <property type="entry name" value="S_TKc"/>
    <property type="match status" value="1"/>
</dbReference>
<proteinExistence type="predicted"/>
<protein>
    <submittedName>
        <fullName evidence="6">Serine/threonine protein kinase</fullName>
    </submittedName>
</protein>
<dbReference type="PROSITE" id="PS00108">
    <property type="entry name" value="PROTEIN_KINASE_ST"/>
    <property type="match status" value="1"/>
</dbReference>
<sequence>MFKAVGRSECLDENELLAFFDAAAKGRPDAKRHAHLDVCAECRLLVAEFARSAADDSIPVVDELAPAFDGRPRWRGSLVGRYRLERFIGEGGLGFVWAASDAQGHEAFALKFLKPCEPDLARRLLREGRVTAALSHPNIVRVHEVFEAPGFPPAIVMDLLDGESLGARLRREGALPLGVTAAMLLAIAEALRAAHARGVVHRDLKPDNVFLTGASVKVLDFGFAKLTAMEGGFAATDRLTRTGQAVGTPSYMAPEQIFAEATVDARADVWSLGVMAFECLAGRKPIESRSMGPLLQAIAKGDLPRLDTHVAGLPSAVTDLVSRMLSTERSKRPSLEEIARALAPFASPDGGK</sequence>
<dbReference type="SUPFAM" id="SSF56112">
    <property type="entry name" value="Protein kinase-like (PK-like)"/>
    <property type="match status" value="1"/>
</dbReference>
<keyword evidence="1" id="KW-0808">Transferase</keyword>
<gene>
    <name evidence="6" type="ORF">LVJ94_51335</name>
</gene>
<evidence type="ECO:0000256" key="2">
    <source>
        <dbReference type="ARBA" id="ARBA00022741"/>
    </source>
</evidence>
<reference evidence="6" key="1">
    <citation type="submission" date="2021-12" db="EMBL/GenBank/DDBJ databases">
        <title>Discovery of the Pendulisporaceae a myxobacterial family with distinct sporulation behavior and unique specialized metabolism.</title>
        <authorList>
            <person name="Garcia R."/>
            <person name="Popoff A."/>
            <person name="Bader C.D."/>
            <person name="Loehr J."/>
            <person name="Walesch S."/>
            <person name="Walt C."/>
            <person name="Boldt J."/>
            <person name="Bunk B."/>
            <person name="Haeckl F.J.F.P.J."/>
            <person name="Gunesch A.P."/>
            <person name="Birkelbach J."/>
            <person name="Nuebel U."/>
            <person name="Pietschmann T."/>
            <person name="Bach T."/>
            <person name="Mueller R."/>
        </authorList>
    </citation>
    <scope>NUCLEOTIDE SEQUENCE</scope>
    <source>
        <strain evidence="6">MSr11367</strain>
    </source>
</reference>
<dbReference type="Gene3D" id="1.10.510.10">
    <property type="entry name" value="Transferase(Phosphotransferase) domain 1"/>
    <property type="match status" value="1"/>
</dbReference>
<evidence type="ECO:0000256" key="1">
    <source>
        <dbReference type="ARBA" id="ARBA00022679"/>
    </source>
</evidence>
<evidence type="ECO:0000259" key="5">
    <source>
        <dbReference type="PROSITE" id="PS50011"/>
    </source>
</evidence>
<name>A0ABZ2L7Y0_9BACT</name>
<keyword evidence="7" id="KW-1185">Reference proteome</keyword>
<accession>A0ABZ2L7Y0</accession>
<dbReference type="Proteomes" id="UP001374803">
    <property type="component" value="Chromosome"/>
</dbReference>
<dbReference type="InterPro" id="IPR000719">
    <property type="entry name" value="Prot_kinase_dom"/>
</dbReference>
<dbReference type="EMBL" id="CP089983">
    <property type="protein sequence ID" value="WXB05280.1"/>
    <property type="molecule type" value="Genomic_DNA"/>
</dbReference>
<keyword evidence="2" id="KW-0547">Nucleotide-binding</keyword>
<organism evidence="6 7">
    <name type="scientific">Pendulispora rubella</name>
    <dbReference type="NCBI Taxonomy" id="2741070"/>
    <lineage>
        <taxon>Bacteria</taxon>
        <taxon>Pseudomonadati</taxon>
        <taxon>Myxococcota</taxon>
        <taxon>Myxococcia</taxon>
        <taxon>Myxococcales</taxon>
        <taxon>Sorangiineae</taxon>
        <taxon>Pendulisporaceae</taxon>
        <taxon>Pendulispora</taxon>
    </lineage>
</organism>
<keyword evidence="6" id="KW-0723">Serine/threonine-protein kinase</keyword>
<dbReference type="CDD" id="cd14014">
    <property type="entry name" value="STKc_PknB_like"/>
    <property type="match status" value="1"/>
</dbReference>
<dbReference type="Pfam" id="PF00069">
    <property type="entry name" value="Pkinase"/>
    <property type="match status" value="1"/>
</dbReference>
<keyword evidence="3 6" id="KW-0418">Kinase</keyword>
<dbReference type="InterPro" id="IPR008271">
    <property type="entry name" value="Ser/Thr_kinase_AS"/>
</dbReference>
<evidence type="ECO:0000313" key="6">
    <source>
        <dbReference type="EMBL" id="WXB05280.1"/>
    </source>
</evidence>
<dbReference type="GO" id="GO:0004674">
    <property type="term" value="F:protein serine/threonine kinase activity"/>
    <property type="evidence" value="ECO:0007669"/>
    <property type="project" value="UniProtKB-KW"/>
</dbReference>
<evidence type="ECO:0000313" key="7">
    <source>
        <dbReference type="Proteomes" id="UP001374803"/>
    </source>
</evidence>
<keyword evidence="4" id="KW-0067">ATP-binding</keyword>
<dbReference type="Gene3D" id="3.30.200.20">
    <property type="entry name" value="Phosphorylase Kinase, domain 1"/>
    <property type="match status" value="1"/>
</dbReference>
<dbReference type="PANTHER" id="PTHR43289:SF34">
    <property type="entry name" value="SERINE_THREONINE-PROTEIN KINASE YBDM-RELATED"/>
    <property type="match status" value="1"/>
</dbReference>
<dbReference type="RefSeq" id="WP_394834923.1">
    <property type="nucleotide sequence ID" value="NZ_CP089929.1"/>
</dbReference>
<dbReference type="PANTHER" id="PTHR43289">
    <property type="entry name" value="MITOGEN-ACTIVATED PROTEIN KINASE KINASE KINASE 20-RELATED"/>
    <property type="match status" value="1"/>
</dbReference>